<dbReference type="EMBL" id="JAWPEI010000003">
    <property type="protein sequence ID" value="KAK4731329.1"/>
    <property type="molecule type" value="Genomic_DNA"/>
</dbReference>
<comment type="caution">
    <text evidence="2">The sequence shown here is derived from an EMBL/GenBank/DDBJ whole genome shotgun (WGS) entry which is preliminary data.</text>
</comment>
<feature type="region of interest" description="Disordered" evidence="1">
    <location>
        <begin position="115"/>
        <end position="137"/>
    </location>
</feature>
<gene>
    <name evidence="2" type="ORF">R3W88_024317</name>
</gene>
<feature type="compositionally biased region" description="Basic and acidic residues" evidence="1">
    <location>
        <begin position="115"/>
        <end position="124"/>
    </location>
</feature>
<evidence type="ECO:0000256" key="1">
    <source>
        <dbReference type="SAM" id="MobiDB-lite"/>
    </source>
</evidence>
<protein>
    <submittedName>
        <fullName evidence="2">Uncharacterized protein</fullName>
    </submittedName>
</protein>
<dbReference type="AlphaFoldDB" id="A0AAV9M3A2"/>
<accession>A0AAV9M3A2</accession>
<reference evidence="2 3" key="1">
    <citation type="submission" date="2023-10" db="EMBL/GenBank/DDBJ databases">
        <title>Genome-Wide Identification Analysis in wild type Solanum Pinnatisectum Reveals Some Genes Defensing Phytophthora Infestans.</title>
        <authorList>
            <person name="Sun C."/>
        </authorList>
    </citation>
    <scope>NUCLEOTIDE SEQUENCE [LARGE SCALE GENOMIC DNA]</scope>
    <source>
        <strain evidence="2">LQN</strain>
        <tissue evidence="2">Leaf</tissue>
    </source>
</reference>
<organism evidence="2 3">
    <name type="scientific">Solanum pinnatisectum</name>
    <name type="common">tansyleaf nightshade</name>
    <dbReference type="NCBI Taxonomy" id="50273"/>
    <lineage>
        <taxon>Eukaryota</taxon>
        <taxon>Viridiplantae</taxon>
        <taxon>Streptophyta</taxon>
        <taxon>Embryophyta</taxon>
        <taxon>Tracheophyta</taxon>
        <taxon>Spermatophyta</taxon>
        <taxon>Magnoliopsida</taxon>
        <taxon>eudicotyledons</taxon>
        <taxon>Gunneridae</taxon>
        <taxon>Pentapetalae</taxon>
        <taxon>asterids</taxon>
        <taxon>lamiids</taxon>
        <taxon>Solanales</taxon>
        <taxon>Solanaceae</taxon>
        <taxon>Solanoideae</taxon>
        <taxon>Solaneae</taxon>
        <taxon>Solanum</taxon>
    </lineage>
</organism>
<evidence type="ECO:0000313" key="2">
    <source>
        <dbReference type="EMBL" id="KAK4731329.1"/>
    </source>
</evidence>
<evidence type="ECO:0000313" key="3">
    <source>
        <dbReference type="Proteomes" id="UP001311915"/>
    </source>
</evidence>
<sequence>MQLMDEVSKNNRAWHTRDSEIGDLGFTFEFSAEQRKREERDQDMAHMRTQIDVLMKHIVTSSKKVNVVGPPNRYEDQDINLDEEAKYLDNQGGFWNNILGNQGYHFGNASRNYSREGQYDRPMNKEQGNWLNRDGYRNDRGGVYVPPGNRDQTSGSSSGSKLEDILAKIPRPPTPFPQRLKNKAKNGKFAKFITMLRQLSVNIPLVEALEQMPGYAKFMKDMVTKKRDVSINFTDNVHH</sequence>
<keyword evidence="3" id="KW-1185">Reference proteome</keyword>
<dbReference type="Proteomes" id="UP001311915">
    <property type="component" value="Unassembled WGS sequence"/>
</dbReference>
<name>A0AAV9M3A2_9SOLN</name>
<proteinExistence type="predicted"/>